<proteinExistence type="predicted"/>
<name>A0A5N7MVC1_9HYPH</name>
<dbReference type="Pfam" id="PF01272">
    <property type="entry name" value="GreA_GreB"/>
    <property type="match status" value="1"/>
</dbReference>
<dbReference type="RefSeq" id="WP_152717975.1">
    <property type="nucleotide sequence ID" value="NZ_VOSJ01000523.1"/>
</dbReference>
<protein>
    <submittedName>
        <fullName evidence="3">Nucleoside diphosphate kinase regulator</fullName>
    </submittedName>
</protein>
<dbReference type="NCBIfam" id="NF004396">
    <property type="entry name" value="PRK05753.1"/>
    <property type="match status" value="1"/>
</dbReference>
<dbReference type="OrthoDB" id="192847at2"/>
<keyword evidence="3" id="KW-0418">Kinase</keyword>
<dbReference type="GO" id="GO:0016301">
    <property type="term" value="F:kinase activity"/>
    <property type="evidence" value="ECO:0007669"/>
    <property type="project" value="UniProtKB-KW"/>
</dbReference>
<feature type="domain" description="Transcription elongation factor GreA/GreB C-terminal" evidence="1">
    <location>
        <begin position="56"/>
        <end position="129"/>
    </location>
</feature>
<gene>
    <name evidence="3" type="ORF">FS320_39905</name>
</gene>
<feature type="domain" description="Regulator of nucleoside diphosphate kinase N-terminal" evidence="2">
    <location>
        <begin position="7"/>
        <end position="48"/>
    </location>
</feature>
<dbReference type="InterPro" id="IPR036953">
    <property type="entry name" value="GreA/GreB_C_sf"/>
</dbReference>
<dbReference type="Pfam" id="PF14760">
    <property type="entry name" value="Rnk_N"/>
    <property type="match status" value="1"/>
</dbReference>
<dbReference type="InterPro" id="IPR023459">
    <property type="entry name" value="Tscrpt_elong_fac_GreA/B_fam"/>
</dbReference>
<dbReference type="Gene3D" id="3.10.50.30">
    <property type="entry name" value="Transcription elongation factor, GreA/GreB, C-terminal domain"/>
    <property type="match status" value="1"/>
</dbReference>
<dbReference type="AlphaFoldDB" id="A0A5N7MVC1"/>
<dbReference type="PANTHER" id="PTHR30437:SF5">
    <property type="entry name" value="REGULATOR OF NUCLEOSIDE DIPHOSPHATE KINASE"/>
    <property type="match status" value="1"/>
</dbReference>
<dbReference type="Proteomes" id="UP000403266">
    <property type="component" value="Unassembled WGS sequence"/>
</dbReference>
<keyword evidence="4" id="KW-1185">Reference proteome</keyword>
<evidence type="ECO:0000313" key="4">
    <source>
        <dbReference type="Proteomes" id="UP000403266"/>
    </source>
</evidence>
<dbReference type="InterPro" id="IPR029462">
    <property type="entry name" value="Rnk_N"/>
</dbReference>
<dbReference type="GO" id="GO:0006354">
    <property type="term" value="P:DNA-templated transcription elongation"/>
    <property type="evidence" value="ECO:0007669"/>
    <property type="project" value="TreeGrafter"/>
</dbReference>
<reference evidence="3 4" key="1">
    <citation type="journal article" date="2019" name="Syst. Appl. Microbiol.">
        <title>Microvirga tunisiensis sp. nov., a root nodule symbiotic bacterium isolated from Lupinus micranthus and L. luteus grown in Northern Tunisia.</title>
        <authorList>
            <person name="Msaddak A."/>
            <person name="Rejili M."/>
            <person name="Duran D."/>
            <person name="Mars M."/>
            <person name="Palacios J.M."/>
            <person name="Ruiz-Argueso T."/>
            <person name="Rey L."/>
            <person name="Imperial J."/>
        </authorList>
    </citation>
    <scope>NUCLEOTIDE SEQUENCE [LARGE SCALE GENOMIC DNA]</scope>
    <source>
        <strain evidence="3 4">Lmie10</strain>
    </source>
</reference>
<dbReference type="EMBL" id="VOSK01000490">
    <property type="protein sequence ID" value="MPR30932.1"/>
    <property type="molecule type" value="Genomic_DNA"/>
</dbReference>
<dbReference type="PANTHER" id="PTHR30437">
    <property type="entry name" value="TRANSCRIPTION ELONGATION FACTOR GREA"/>
    <property type="match status" value="1"/>
</dbReference>
<dbReference type="GO" id="GO:0032784">
    <property type="term" value="P:regulation of DNA-templated transcription elongation"/>
    <property type="evidence" value="ECO:0007669"/>
    <property type="project" value="InterPro"/>
</dbReference>
<organism evidence="3 4">
    <name type="scientific">Microvirga tunisiensis</name>
    <dbReference type="NCBI Taxonomy" id="2108360"/>
    <lineage>
        <taxon>Bacteria</taxon>
        <taxon>Pseudomonadati</taxon>
        <taxon>Pseudomonadota</taxon>
        <taxon>Alphaproteobacteria</taxon>
        <taxon>Hyphomicrobiales</taxon>
        <taxon>Methylobacteriaceae</taxon>
        <taxon>Microvirga</taxon>
    </lineage>
</organism>
<dbReference type="SUPFAM" id="SSF54534">
    <property type="entry name" value="FKBP-like"/>
    <property type="match status" value="1"/>
</dbReference>
<evidence type="ECO:0000259" key="2">
    <source>
        <dbReference type="Pfam" id="PF14760"/>
    </source>
</evidence>
<dbReference type="GO" id="GO:0003677">
    <property type="term" value="F:DNA binding"/>
    <property type="evidence" value="ECO:0007669"/>
    <property type="project" value="InterPro"/>
</dbReference>
<accession>A0A5N7MVC1</accession>
<evidence type="ECO:0000259" key="1">
    <source>
        <dbReference type="Pfam" id="PF01272"/>
    </source>
</evidence>
<dbReference type="Gene3D" id="1.10.286.20">
    <property type="match status" value="1"/>
</dbReference>
<sequence length="140" mass="15264">MEQVNRPPITVSSINFDRLSWIATAGVHSHHDAVAAMLADELGRADVVAPDAIRPDVVTMHSKVEYQDDVTGQTRRITVVYPDEEDLDAGRVSVLTHIGAAVIGLSEGQSIEWQSPKGGWRGLTVLRVHFQPERMAALSA</sequence>
<keyword evidence="3" id="KW-0808">Transferase</keyword>
<dbReference type="GO" id="GO:0070063">
    <property type="term" value="F:RNA polymerase binding"/>
    <property type="evidence" value="ECO:0007669"/>
    <property type="project" value="InterPro"/>
</dbReference>
<comment type="caution">
    <text evidence="3">The sequence shown here is derived from an EMBL/GenBank/DDBJ whole genome shotgun (WGS) entry which is preliminary data.</text>
</comment>
<evidence type="ECO:0000313" key="3">
    <source>
        <dbReference type="EMBL" id="MPR30932.1"/>
    </source>
</evidence>
<dbReference type="InterPro" id="IPR001437">
    <property type="entry name" value="Tscrpt_elong_fac_GreA/B_C"/>
</dbReference>